<evidence type="ECO:0000256" key="5">
    <source>
        <dbReference type="PROSITE-ProRule" id="PRU00042"/>
    </source>
</evidence>
<feature type="domain" description="C2H2-type" evidence="7">
    <location>
        <begin position="367"/>
        <end position="389"/>
    </location>
</feature>
<dbReference type="InterPro" id="IPR036236">
    <property type="entry name" value="Znf_C2H2_sf"/>
</dbReference>
<dbReference type="GO" id="GO:0005634">
    <property type="term" value="C:nucleus"/>
    <property type="evidence" value="ECO:0007669"/>
    <property type="project" value="TreeGrafter"/>
</dbReference>
<evidence type="ECO:0000256" key="6">
    <source>
        <dbReference type="SAM" id="MobiDB-lite"/>
    </source>
</evidence>
<dbReference type="PROSITE" id="PS00028">
    <property type="entry name" value="ZINC_FINGER_C2H2_1"/>
    <property type="match status" value="2"/>
</dbReference>
<evidence type="ECO:0000313" key="8">
    <source>
        <dbReference type="Ensembl" id="ENSDCDP00010022612.1"/>
    </source>
</evidence>
<dbReference type="Gene3D" id="3.30.160.60">
    <property type="entry name" value="Classic Zinc Finger"/>
    <property type="match status" value="2"/>
</dbReference>
<keyword evidence="9" id="KW-1185">Reference proteome</keyword>
<evidence type="ECO:0000259" key="7">
    <source>
        <dbReference type="PROSITE" id="PS50157"/>
    </source>
</evidence>
<dbReference type="PANTHER" id="PTHR14196">
    <property type="entry name" value="ODD-SKIPPED - RELATED"/>
    <property type="match status" value="1"/>
</dbReference>
<name>A0AAY4BQ30_9TELE</name>
<dbReference type="Proteomes" id="UP000694580">
    <property type="component" value="Chromosome 4"/>
</dbReference>
<feature type="domain" description="C2H2-type" evidence="7">
    <location>
        <begin position="339"/>
        <end position="366"/>
    </location>
</feature>
<dbReference type="InterPro" id="IPR013087">
    <property type="entry name" value="Znf_C2H2_type"/>
</dbReference>
<evidence type="ECO:0000256" key="3">
    <source>
        <dbReference type="ARBA" id="ARBA00022771"/>
    </source>
</evidence>
<reference evidence="8" key="2">
    <citation type="submission" date="2025-08" db="UniProtKB">
        <authorList>
            <consortium name="Ensembl"/>
        </authorList>
    </citation>
    <scope>IDENTIFICATION</scope>
</reference>
<reference evidence="8 9" key="1">
    <citation type="submission" date="2020-06" db="EMBL/GenBank/DDBJ databases">
        <authorList>
            <consortium name="Wellcome Sanger Institute Data Sharing"/>
        </authorList>
    </citation>
    <scope>NUCLEOTIDE SEQUENCE [LARGE SCALE GENOMIC DNA]</scope>
</reference>
<dbReference type="GeneTree" id="ENSGT01150000286953"/>
<dbReference type="SUPFAM" id="SSF57667">
    <property type="entry name" value="beta-beta-alpha zinc fingers"/>
    <property type="match status" value="1"/>
</dbReference>
<evidence type="ECO:0000256" key="1">
    <source>
        <dbReference type="ARBA" id="ARBA00022723"/>
    </source>
</evidence>
<dbReference type="InterPro" id="IPR050717">
    <property type="entry name" value="C2H2-ZF_Transcription_Reg"/>
</dbReference>
<keyword evidence="4" id="KW-0862">Zinc</keyword>
<evidence type="ECO:0000313" key="9">
    <source>
        <dbReference type="Proteomes" id="UP000694580"/>
    </source>
</evidence>
<dbReference type="FunFam" id="3.30.160.60:FF:000358">
    <property type="entry name" value="zinc finger protein 24"/>
    <property type="match status" value="1"/>
</dbReference>
<proteinExistence type="predicted"/>
<dbReference type="GO" id="GO:0000977">
    <property type="term" value="F:RNA polymerase II transcription regulatory region sequence-specific DNA binding"/>
    <property type="evidence" value="ECO:0007669"/>
    <property type="project" value="TreeGrafter"/>
</dbReference>
<dbReference type="RefSeq" id="XP_028832856.1">
    <property type="nucleotide sequence ID" value="XM_028977023.1"/>
</dbReference>
<dbReference type="SMART" id="SM00355">
    <property type="entry name" value="ZnF_C2H2"/>
    <property type="match status" value="2"/>
</dbReference>
<organism evidence="8 9">
    <name type="scientific">Denticeps clupeoides</name>
    <name type="common">denticle herring</name>
    <dbReference type="NCBI Taxonomy" id="299321"/>
    <lineage>
        <taxon>Eukaryota</taxon>
        <taxon>Metazoa</taxon>
        <taxon>Chordata</taxon>
        <taxon>Craniata</taxon>
        <taxon>Vertebrata</taxon>
        <taxon>Euteleostomi</taxon>
        <taxon>Actinopterygii</taxon>
        <taxon>Neopterygii</taxon>
        <taxon>Teleostei</taxon>
        <taxon>Clupei</taxon>
        <taxon>Clupeiformes</taxon>
        <taxon>Denticipitoidei</taxon>
        <taxon>Denticipitidae</taxon>
        <taxon>Denticeps</taxon>
    </lineage>
</organism>
<dbReference type="PROSITE" id="PS50157">
    <property type="entry name" value="ZINC_FINGER_C2H2_2"/>
    <property type="match status" value="2"/>
</dbReference>
<dbReference type="FunFam" id="3.30.160.60:FF:002402">
    <property type="entry name" value="Zinc finger protein 347"/>
    <property type="match status" value="1"/>
</dbReference>
<dbReference type="GeneID" id="114788443"/>
<keyword evidence="2" id="KW-0677">Repeat</keyword>
<dbReference type="PANTHER" id="PTHR14196:SF12">
    <property type="entry name" value="ZINC FINGER PROTEIN 208-LIKE"/>
    <property type="match status" value="1"/>
</dbReference>
<gene>
    <name evidence="8" type="primary">LOC114788443</name>
</gene>
<sequence length="409" mass="44544">MLSEDNAPDSVSVGSKLATIMDVLSKTAVAEMSKVFDDGLVVLRLEVCRKEGEIEALKKKLASVESELRSARSLRPLCSDDAGGCERKVEEGVPECNGGASRESSPDTGEGFCASPAVEQECLDTPALQPAECQAQDHNMAAPCDTRPTHDVGVQPGCSTEEVASLKLELKADDVEGCRSRKASRQKRGGAGRRMDQGDVLTWDPETLDYDSYCAPERGSGSDTQRFPTSVQCFGGGAAPAMMASRVQAVASDSIRVTGWTNAGTGDVTPTHQEPPAVLPHAEEEVESQATLRTRETPVYTSRQLNSNVRNNSLLHRGGYGFSGSSWTHRSATVREKWFICSFCGKSFDRFSHLQMHQRIHTGEKPYSCSICGKSFTQQSNLRTHQRVHRNAGVPMMHRPHTHTPKNAY</sequence>
<dbReference type="GO" id="GO:0000981">
    <property type="term" value="F:DNA-binding transcription factor activity, RNA polymerase II-specific"/>
    <property type="evidence" value="ECO:0007669"/>
    <property type="project" value="TreeGrafter"/>
</dbReference>
<feature type="region of interest" description="Disordered" evidence="6">
    <location>
        <begin position="89"/>
        <end position="111"/>
    </location>
</feature>
<dbReference type="AlphaFoldDB" id="A0AAY4BQ30"/>
<evidence type="ECO:0000256" key="4">
    <source>
        <dbReference type="ARBA" id="ARBA00022833"/>
    </source>
</evidence>
<accession>A0AAY4BQ30</accession>
<dbReference type="GO" id="GO:0008270">
    <property type="term" value="F:zinc ion binding"/>
    <property type="evidence" value="ECO:0007669"/>
    <property type="project" value="UniProtKB-KW"/>
</dbReference>
<dbReference type="Pfam" id="PF00096">
    <property type="entry name" value="zf-C2H2"/>
    <property type="match status" value="2"/>
</dbReference>
<keyword evidence="1" id="KW-0479">Metal-binding</keyword>
<evidence type="ECO:0000256" key="2">
    <source>
        <dbReference type="ARBA" id="ARBA00022737"/>
    </source>
</evidence>
<protein>
    <recommendedName>
        <fullName evidence="7">C2H2-type domain-containing protein</fullName>
    </recommendedName>
</protein>
<reference evidence="8" key="3">
    <citation type="submission" date="2025-09" db="UniProtKB">
        <authorList>
            <consortium name="Ensembl"/>
        </authorList>
    </citation>
    <scope>IDENTIFICATION</scope>
</reference>
<dbReference type="Ensembl" id="ENSDCDT00010027091.1">
    <property type="protein sequence ID" value="ENSDCDP00010022612.1"/>
    <property type="gene ID" value="ENSDCDG00010013446.1"/>
</dbReference>
<keyword evidence="3 5" id="KW-0863">Zinc-finger</keyword>